<dbReference type="SMART" id="SM00369">
    <property type="entry name" value="LRR_TYP"/>
    <property type="match status" value="3"/>
</dbReference>
<keyword evidence="5" id="KW-1185">Reference proteome</keyword>
<evidence type="ECO:0000313" key="5">
    <source>
        <dbReference type="Proteomes" id="UP000038009"/>
    </source>
</evidence>
<feature type="compositionally biased region" description="Polar residues" evidence="3">
    <location>
        <begin position="963"/>
        <end position="978"/>
    </location>
</feature>
<feature type="compositionally biased region" description="Low complexity" evidence="3">
    <location>
        <begin position="157"/>
        <end position="169"/>
    </location>
</feature>
<dbReference type="OMA" id="WAYLTWR"/>
<dbReference type="InterPro" id="IPR003591">
    <property type="entry name" value="Leu-rich_rpt_typical-subtyp"/>
</dbReference>
<dbReference type="OrthoDB" id="1517790at2759"/>
<evidence type="ECO:0000313" key="4">
    <source>
        <dbReference type="EMBL" id="KPI86362.1"/>
    </source>
</evidence>
<dbReference type="PROSITE" id="PS51450">
    <property type="entry name" value="LRR"/>
    <property type="match status" value="1"/>
</dbReference>
<evidence type="ECO:0000256" key="2">
    <source>
        <dbReference type="ARBA" id="ARBA00022737"/>
    </source>
</evidence>
<protein>
    <submittedName>
        <fullName evidence="4">Putative Leucine rich repeat protein</fullName>
    </submittedName>
</protein>
<dbReference type="InterPro" id="IPR001611">
    <property type="entry name" value="Leu-rich_rpt"/>
</dbReference>
<feature type="region of interest" description="Disordered" evidence="3">
    <location>
        <begin position="1"/>
        <end position="72"/>
    </location>
</feature>
<feature type="compositionally biased region" description="Low complexity" evidence="3">
    <location>
        <begin position="544"/>
        <end position="562"/>
    </location>
</feature>
<feature type="compositionally biased region" description="Low complexity" evidence="3">
    <location>
        <begin position="22"/>
        <end position="43"/>
    </location>
</feature>
<dbReference type="SUPFAM" id="SSF52058">
    <property type="entry name" value="L domain-like"/>
    <property type="match status" value="1"/>
</dbReference>
<comment type="caution">
    <text evidence="4">The sequence shown here is derived from an EMBL/GenBank/DDBJ whole genome shotgun (WGS) entry which is preliminary data.</text>
</comment>
<feature type="compositionally biased region" description="Low complexity" evidence="3">
    <location>
        <begin position="516"/>
        <end position="534"/>
    </location>
</feature>
<feature type="compositionally biased region" description="Polar residues" evidence="3">
    <location>
        <begin position="506"/>
        <end position="515"/>
    </location>
</feature>
<sequence>MSASNVEQTPAATQDGRASSKGTAAGARGDSRAAASTSRAASSPYINHSARRHASAGSARTSTTTGGLVSATVQRLYQDPSSRIISWRRSQAKPATASSRPIAALEVPKREPSCAQPPARALQERQKLPLLHCHGKTAAKAPPLVSAQPADCKRRSTSPTSTSEAPSSASQLCMEAVQCAEGSSTSNNGVKATPSSDPCTHEDAVVCVVLSETPARTIPRVLDVRKGDLLDLRSRGLTALPCLHRPCEETDASHRDAADGAVKPSRVPLTGASAHGSGDAFAVCLHVLNLRQNRITTLLTPCPLANASGPRSTPLQFYAHISSLDFTHNELASISGIEVLRCLRSLRLAFNKLTSLAPLWASPYVAELEVLDVSSNDLTELMTMEDVHAMELHHVRVVTRPTQARATTGGRRSTKATTTYKSMRLRVLYASSNALCSIPSAVYTLSSLADLRLRDNKIESVPEGFPSRVCLPVLARLDLSMNCLPSAVVNAITARVEGAVGGSQVYRGTSSPHAENNSSSGGSSNSSRHYSGSSARCARQPDGAPSSASPSALPSASTKAAAVEAEHGGVTQQEASSNAAPSERGSTADVKRAETPPSQPPVSEAAVAAPTRPEVSEVSRCPLDSSPKPSSSLPLRKQRQHRCPPDTATTSMTSTAAVVTPVSVSSEPHRTSATREGMIAEEGEACNVSERSEQTMSVASLPSTAAAPPSTTKVARKAAASSSDAATADATSEFVESTSDGGNPPSTTAMIAASESAVECINENVYCVHVGQWAARLHQRLTSLTKGAAAATVEAEDASPQLTEHELLAALFDSVGGCVATATSPTGAWTNTAGTLKSARQRPASTTRATATLLQCLPSASSLSFPEDTQVRSPPLLILTGISAGVTASHQQRLLYEVLVHNLVQSCLCTPKAEPTASAGASRQSRNSSPTQSTSLPPNHRRTNSLAREHATCSPPPPAAITRNASWRSAGNNSNSGESRAGRCGATTSAAARQLSFHVPLQVIHVMDKEDTRGMERGTDTRGALLWSYVAWRQMWEVAVSRRRFRHHSKFVCEVKDNSLPVAQSPAEDATVGNAMPCAAGLYPVACSAAPLRCLEWRRLCEVRPASYAPLPAPWEMFYEQLHRVNVGGTPCPVGCVPPILRCSSDHLHSSKISPAFLSCTLLRAVEMPNAVSGNAAWTPSIASSSDATSPQTSTLYIAGAVKTAYPSSSGGHRRQAPASSRTYDDAVTHVVLRRQCGQHLARRIEAETLTVAEEQVPPCAMPLYNTEDIRQSQQAALLKFSQWTVAPSHHEVDRISIAAVRDEAATSSAVEVAQASSDASPPSCSIGNEAVYRAEEWEVEVEVKGDVSSEQTAGDAGVPKAAESTPAFDATPSEQGGLTEATSNGQEIASCSAGKSVVDSTPLSPREGRTEAAMEASETLYSAAVEK</sequence>
<evidence type="ECO:0000256" key="3">
    <source>
        <dbReference type="SAM" id="MobiDB-lite"/>
    </source>
</evidence>
<feature type="region of interest" description="Disordered" evidence="3">
    <location>
        <begin position="1346"/>
        <end position="1428"/>
    </location>
</feature>
<dbReference type="Gene3D" id="3.80.10.10">
    <property type="entry name" value="Ribonuclease Inhibitor"/>
    <property type="match status" value="2"/>
</dbReference>
<feature type="compositionally biased region" description="Low complexity" evidence="3">
    <location>
        <begin position="622"/>
        <end position="635"/>
    </location>
</feature>
<dbReference type="EMBL" id="LJSK01000135">
    <property type="protein sequence ID" value="KPI86362.1"/>
    <property type="molecule type" value="Genomic_DNA"/>
</dbReference>
<accession>A0A0N1PC33</accession>
<feature type="compositionally biased region" description="Polar residues" evidence="3">
    <location>
        <begin position="1373"/>
        <end position="1390"/>
    </location>
</feature>
<gene>
    <name evidence="4" type="ORF">ABL78_4588</name>
</gene>
<dbReference type="PANTHER" id="PTHR45617:SF169">
    <property type="entry name" value="LRRCT DOMAIN-CONTAINING PROTEIN"/>
    <property type="match status" value="1"/>
</dbReference>
<feature type="region of interest" description="Disordered" evidence="3">
    <location>
        <begin position="689"/>
        <end position="747"/>
    </location>
</feature>
<dbReference type="InterPro" id="IPR032675">
    <property type="entry name" value="LRR_dom_sf"/>
</dbReference>
<feature type="compositionally biased region" description="Low complexity" evidence="3">
    <location>
        <begin position="647"/>
        <end position="666"/>
    </location>
</feature>
<reference evidence="4 5" key="1">
    <citation type="journal article" date="2015" name="PLoS Pathog.">
        <title>Leptomonas seymouri: Adaptations to the Dixenous Life Cycle Analyzed by Genome Sequencing, Transcriptome Profiling and Co-infection with Leishmania donovani.</title>
        <authorList>
            <person name="Kraeva N."/>
            <person name="Butenko A."/>
            <person name="Hlavacova J."/>
            <person name="Kostygov A."/>
            <person name="Myskova J."/>
            <person name="Grybchuk D."/>
            <person name="Lestinova T."/>
            <person name="Votypka J."/>
            <person name="Volf P."/>
            <person name="Opperdoes F."/>
            <person name="Flegontov P."/>
            <person name="Lukes J."/>
            <person name="Yurchenko V."/>
        </authorList>
    </citation>
    <scope>NUCLEOTIDE SEQUENCE [LARGE SCALE GENOMIC DNA]</scope>
    <source>
        <strain evidence="4 5">ATCC 30220</strain>
    </source>
</reference>
<keyword evidence="2" id="KW-0677">Repeat</keyword>
<feature type="region of interest" description="Disordered" evidence="3">
    <location>
        <begin position="139"/>
        <end position="169"/>
    </location>
</feature>
<organism evidence="4 5">
    <name type="scientific">Leptomonas seymouri</name>
    <dbReference type="NCBI Taxonomy" id="5684"/>
    <lineage>
        <taxon>Eukaryota</taxon>
        <taxon>Discoba</taxon>
        <taxon>Euglenozoa</taxon>
        <taxon>Kinetoplastea</taxon>
        <taxon>Metakinetoplastina</taxon>
        <taxon>Trypanosomatida</taxon>
        <taxon>Trypanosomatidae</taxon>
        <taxon>Leishmaniinae</taxon>
        <taxon>Leptomonas</taxon>
    </lineage>
</organism>
<evidence type="ECO:0000256" key="1">
    <source>
        <dbReference type="ARBA" id="ARBA00022614"/>
    </source>
</evidence>
<feature type="region of interest" description="Disordered" evidence="3">
    <location>
        <begin position="505"/>
        <end position="675"/>
    </location>
</feature>
<feature type="compositionally biased region" description="Low complexity" evidence="3">
    <location>
        <begin position="55"/>
        <end position="67"/>
    </location>
</feature>
<proteinExistence type="predicted"/>
<name>A0A0N1PC33_LEPSE</name>
<feature type="compositionally biased region" description="Low complexity" evidence="3">
    <location>
        <begin position="699"/>
        <end position="732"/>
    </location>
</feature>
<dbReference type="PANTHER" id="PTHR45617">
    <property type="entry name" value="LEUCINE RICH REPEAT FAMILY PROTEIN"/>
    <property type="match status" value="1"/>
</dbReference>
<feature type="compositionally biased region" description="Polar residues" evidence="3">
    <location>
        <begin position="734"/>
        <end position="747"/>
    </location>
</feature>
<dbReference type="Proteomes" id="UP000038009">
    <property type="component" value="Unassembled WGS sequence"/>
</dbReference>
<feature type="region of interest" description="Disordered" evidence="3">
    <location>
        <begin position="914"/>
        <end position="987"/>
    </location>
</feature>
<keyword evidence="1" id="KW-0433">Leucine-rich repeat</keyword>
<feature type="compositionally biased region" description="Polar residues" evidence="3">
    <location>
        <begin position="570"/>
        <end position="580"/>
    </location>
</feature>
<dbReference type="VEuPathDB" id="TriTrypDB:Lsey_0135_0180"/>
<feature type="compositionally biased region" description="Polar residues" evidence="3">
    <location>
        <begin position="1"/>
        <end position="21"/>
    </location>
</feature>
<feature type="compositionally biased region" description="Polar residues" evidence="3">
    <location>
        <begin position="919"/>
        <end position="937"/>
    </location>
</feature>